<dbReference type="InterPro" id="IPR035959">
    <property type="entry name" value="RutC-like_sf"/>
</dbReference>
<dbReference type="Gene3D" id="3.30.1330.40">
    <property type="entry name" value="RutC-like"/>
    <property type="match status" value="1"/>
</dbReference>
<dbReference type="Proteomes" id="UP000545386">
    <property type="component" value="Unassembled WGS sequence"/>
</dbReference>
<name>A0A842HN42_9BURK</name>
<protein>
    <submittedName>
        <fullName evidence="2">RidA family protein</fullName>
    </submittedName>
</protein>
<dbReference type="CDD" id="cd06150">
    <property type="entry name" value="YjgF_YER057c_UK114_like_2"/>
    <property type="match status" value="1"/>
</dbReference>
<dbReference type="PANTHER" id="PTHR47328">
    <property type="match status" value="1"/>
</dbReference>
<accession>A0A842HN42</accession>
<evidence type="ECO:0000256" key="1">
    <source>
        <dbReference type="ARBA" id="ARBA00010552"/>
    </source>
</evidence>
<comment type="caution">
    <text evidence="2">The sequence shown here is derived from an EMBL/GenBank/DDBJ whole genome shotgun (WGS) entry which is preliminary data.</text>
</comment>
<dbReference type="InterPro" id="IPR006175">
    <property type="entry name" value="YjgF/YER057c/UK114"/>
</dbReference>
<dbReference type="InterPro" id="IPR019897">
    <property type="entry name" value="RidA_CS"/>
</dbReference>
<evidence type="ECO:0000313" key="2">
    <source>
        <dbReference type="EMBL" id="MBC2768691.1"/>
    </source>
</evidence>
<evidence type="ECO:0000313" key="3">
    <source>
        <dbReference type="Proteomes" id="UP000545386"/>
    </source>
</evidence>
<sequence length="118" mass="12576">MSAIKRFKVGQRLSEVAVHNGVAYLAGQVPTDAGKDIVGQTQEVLAAIDDLLASVGSDKTQILMAQIFMANMQEFDGMNQAWDAWVPAGNAPPRATVEARLANPDLKVEIVVKAAVSQ</sequence>
<dbReference type="AlphaFoldDB" id="A0A842HN42"/>
<dbReference type="PROSITE" id="PS01094">
    <property type="entry name" value="UPF0076"/>
    <property type="match status" value="1"/>
</dbReference>
<proteinExistence type="inferred from homology"/>
<dbReference type="PANTHER" id="PTHR47328:SF1">
    <property type="entry name" value="RUTC FAMILY PROTEIN YOAB"/>
    <property type="match status" value="1"/>
</dbReference>
<dbReference type="SUPFAM" id="SSF55298">
    <property type="entry name" value="YjgF-like"/>
    <property type="match status" value="1"/>
</dbReference>
<reference evidence="2 3" key="1">
    <citation type="submission" date="2020-08" db="EMBL/GenBank/DDBJ databases">
        <title>Paraeoetvoesia sp. YC-7-48 draft genome sequence.</title>
        <authorList>
            <person name="Yao L."/>
        </authorList>
    </citation>
    <scope>NUCLEOTIDE SEQUENCE [LARGE SCALE GENOMIC DNA]</scope>
    <source>
        <strain evidence="3">YC-7-48</strain>
    </source>
</reference>
<dbReference type="InterPro" id="IPR035709">
    <property type="entry name" value="YoaB-like"/>
</dbReference>
<dbReference type="EMBL" id="JACJUU010000001">
    <property type="protein sequence ID" value="MBC2768691.1"/>
    <property type="molecule type" value="Genomic_DNA"/>
</dbReference>
<gene>
    <name evidence="2" type="ORF">GTU67_02030</name>
</gene>
<dbReference type="RefSeq" id="WP_185778513.1">
    <property type="nucleotide sequence ID" value="NZ_JACJUU010000001.1"/>
</dbReference>
<comment type="similarity">
    <text evidence="1">Belongs to the RutC family.</text>
</comment>
<organism evidence="2 3">
    <name type="scientific">Pusillimonas minor</name>
    <dbReference type="NCBI Taxonomy" id="2697024"/>
    <lineage>
        <taxon>Bacteria</taxon>
        <taxon>Pseudomonadati</taxon>
        <taxon>Pseudomonadota</taxon>
        <taxon>Betaproteobacteria</taxon>
        <taxon>Burkholderiales</taxon>
        <taxon>Alcaligenaceae</taxon>
        <taxon>Pusillimonas</taxon>
    </lineage>
</organism>
<keyword evidence="3" id="KW-1185">Reference proteome</keyword>
<dbReference type="Pfam" id="PF01042">
    <property type="entry name" value="Ribonuc_L-PSP"/>
    <property type="match status" value="1"/>
</dbReference>